<keyword evidence="2" id="KW-1185">Reference proteome</keyword>
<dbReference type="AlphaFoldDB" id="A0A6H5GHH7"/>
<proteinExistence type="predicted"/>
<feature type="non-terminal residue" evidence="1">
    <location>
        <position position="129"/>
    </location>
</feature>
<dbReference type="EMBL" id="CADCXU010012396">
    <property type="protein sequence ID" value="CAB0002482.1"/>
    <property type="molecule type" value="Genomic_DNA"/>
</dbReference>
<sequence length="129" mass="14682">MTSITSNSRATLPGPIGFERLNLALSSSKTPFQSIQTVPRCRSSPINGHTHECHPKPLVHRIEWRRNCWRIERLLCLGSAVNTARSLLWLQTGNAPCGFRRQGTLPVCSPKKRHYCEPRNWRTASVQQH</sequence>
<evidence type="ECO:0000313" key="1">
    <source>
        <dbReference type="EMBL" id="CAB0002482.1"/>
    </source>
</evidence>
<name>A0A6H5GHH7_9HEMI</name>
<organism evidence="1 2">
    <name type="scientific">Nesidiocoris tenuis</name>
    <dbReference type="NCBI Taxonomy" id="355587"/>
    <lineage>
        <taxon>Eukaryota</taxon>
        <taxon>Metazoa</taxon>
        <taxon>Ecdysozoa</taxon>
        <taxon>Arthropoda</taxon>
        <taxon>Hexapoda</taxon>
        <taxon>Insecta</taxon>
        <taxon>Pterygota</taxon>
        <taxon>Neoptera</taxon>
        <taxon>Paraneoptera</taxon>
        <taxon>Hemiptera</taxon>
        <taxon>Heteroptera</taxon>
        <taxon>Panheteroptera</taxon>
        <taxon>Cimicomorpha</taxon>
        <taxon>Miridae</taxon>
        <taxon>Dicyphina</taxon>
        <taxon>Nesidiocoris</taxon>
    </lineage>
</organism>
<accession>A0A6H5GHH7</accession>
<evidence type="ECO:0000313" key="2">
    <source>
        <dbReference type="Proteomes" id="UP000479000"/>
    </source>
</evidence>
<protein>
    <submittedName>
        <fullName evidence="1">Uncharacterized protein</fullName>
    </submittedName>
</protein>
<reference evidence="1 2" key="1">
    <citation type="submission" date="2020-02" db="EMBL/GenBank/DDBJ databases">
        <authorList>
            <person name="Ferguson B K."/>
        </authorList>
    </citation>
    <scope>NUCLEOTIDE SEQUENCE [LARGE SCALE GENOMIC DNA]</scope>
</reference>
<dbReference type="Proteomes" id="UP000479000">
    <property type="component" value="Unassembled WGS sequence"/>
</dbReference>
<gene>
    <name evidence="1" type="ORF">NTEN_LOCUS8269</name>
</gene>